<comment type="subcellular location">
    <subcellularLocation>
        <location evidence="1">Cell membrane</location>
        <topology evidence="1">Single-pass membrane protein</topology>
    </subcellularLocation>
</comment>
<dbReference type="PANTHER" id="PTHR47982">
    <property type="entry name" value="PROLINE-RICH RECEPTOR-LIKE PROTEIN KINASE PERK4"/>
    <property type="match status" value="1"/>
</dbReference>
<keyword evidence="7" id="KW-0418">Kinase</keyword>
<keyword evidence="15" id="KW-1185">Reference proteome</keyword>
<gene>
    <name evidence="14" type="ORF">CSSPJE1EN2_LOCUS24302</name>
</gene>
<keyword evidence="3" id="KW-0723">Serine/threonine-protein kinase</keyword>
<dbReference type="InterPro" id="IPR017441">
    <property type="entry name" value="Protein_kinase_ATP_BS"/>
</dbReference>
<dbReference type="SMART" id="SM00220">
    <property type="entry name" value="S_TKc"/>
    <property type="match status" value="1"/>
</dbReference>
<keyword evidence="4" id="KW-0808">Transferase</keyword>
<dbReference type="CDD" id="cd14066">
    <property type="entry name" value="STKc_IRAK"/>
    <property type="match status" value="1"/>
</dbReference>
<feature type="compositionally biased region" description="Polar residues" evidence="12">
    <location>
        <begin position="674"/>
        <end position="694"/>
    </location>
</feature>
<name>A0ABP1C2Q0_9BRYO</name>
<dbReference type="PROSITE" id="PS00108">
    <property type="entry name" value="PROTEIN_KINASE_ST"/>
    <property type="match status" value="2"/>
</dbReference>
<evidence type="ECO:0000256" key="7">
    <source>
        <dbReference type="ARBA" id="ARBA00022777"/>
    </source>
</evidence>
<keyword evidence="9" id="KW-1133">Transmembrane helix</keyword>
<dbReference type="EMBL" id="OZ023710">
    <property type="protein sequence ID" value="CAK9883051.1"/>
    <property type="molecule type" value="Genomic_DNA"/>
</dbReference>
<dbReference type="Proteomes" id="UP001497522">
    <property type="component" value="Chromosome 9"/>
</dbReference>
<feature type="region of interest" description="Disordered" evidence="12">
    <location>
        <begin position="778"/>
        <end position="838"/>
    </location>
</feature>
<organism evidence="14 15">
    <name type="scientific">Sphagnum jensenii</name>
    <dbReference type="NCBI Taxonomy" id="128206"/>
    <lineage>
        <taxon>Eukaryota</taxon>
        <taxon>Viridiplantae</taxon>
        <taxon>Streptophyta</taxon>
        <taxon>Embryophyta</taxon>
        <taxon>Bryophyta</taxon>
        <taxon>Sphagnophytina</taxon>
        <taxon>Sphagnopsida</taxon>
        <taxon>Sphagnales</taxon>
        <taxon>Sphagnaceae</taxon>
        <taxon>Sphagnum</taxon>
    </lineage>
</organism>
<dbReference type="Gene3D" id="1.10.510.10">
    <property type="entry name" value="Transferase(Phosphotransferase) domain 1"/>
    <property type="match status" value="2"/>
</dbReference>
<evidence type="ECO:0000313" key="15">
    <source>
        <dbReference type="Proteomes" id="UP001497522"/>
    </source>
</evidence>
<keyword evidence="5" id="KW-0812">Transmembrane</keyword>
<evidence type="ECO:0000313" key="14">
    <source>
        <dbReference type="EMBL" id="CAK9883051.1"/>
    </source>
</evidence>
<evidence type="ECO:0000256" key="5">
    <source>
        <dbReference type="ARBA" id="ARBA00022692"/>
    </source>
</evidence>
<dbReference type="EC" id="2.7.11.1" evidence="2"/>
<feature type="compositionally biased region" description="Polar residues" evidence="12">
    <location>
        <begin position="778"/>
        <end position="795"/>
    </location>
</feature>
<evidence type="ECO:0000259" key="13">
    <source>
        <dbReference type="PROSITE" id="PS50011"/>
    </source>
</evidence>
<evidence type="ECO:0000256" key="6">
    <source>
        <dbReference type="ARBA" id="ARBA00022741"/>
    </source>
</evidence>
<dbReference type="Pfam" id="PF07714">
    <property type="entry name" value="PK_Tyr_Ser-Thr"/>
    <property type="match status" value="2"/>
</dbReference>
<evidence type="ECO:0000256" key="3">
    <source>
        <dbReference type="ARBA" id="ARBA00022527"/>
    </source>
</evidence>
<sequence length="838" mass="91847">MGLVHRDLKPHNILMKCDGGGFESSTSAPVGEPLWIAKVCDFGTTKAKMESTAFSHQTRPIGTLMFMAPEAYALEDGDEEPKRFHPMKTDVYSFGLICHAVLIWEPTPFPTEELWNPSVQGFKARVRKGHRPQLPTDCPFRLSTLIKQCWDGNPLMRPNFQNICQELRYIKGLLLAASPNLLDKTIQVNLSQRRVPRFYYFTTIGETQTLVTKLMPTMQVVELHVLCECKMGSHVVVGQEGCEVIIEDQEREIIQSLVVQGKKQICLAIKACPTDVTLKVGNMVSDYNVATVAGSSAGKTPLLPQSSQTVGNSKSYFDYEELYTATNGFSPSTILGEGGFGRVYKGQLLSGKVVAVKQLTVGGGQGDREFRAEVEIISRVHHRHLVSLVGYCIIDSQRLLVYDFVPNGTLADNLHGKKRGLVMDWATRLRVALGSARGLAYLHEDCHPRIIHRDIKASNILLDNNFEAQVADFGLAKAESDAHTHVTTRVMGTFGYLAPEYAASGKLTEKSDVFSFGVVLLELITGRKPVDTRQPPGEDTLVEWAHPLMKLALEDGNVEQLVDPELGNDYEKNEMFRMIEAAAACVCYTASKRPKMSQVVRALESDTENAGLHQGLKPGQIFEHDSNLGGSHFGRGSSDYDTQQYNADMQQFQKLALESQQLGSAYTSNTAGALNGSMANPPSIEQGSNFSSGEAQFDAREQRPVSVRTKTSGAVRGPPIGTSRLANIATGGVQWNFLPRPRYQRQLSSGSSAESSVKSVSIRSDLMTLTPPAPQGYSFGSNWSSEASSVKSGSIKSDLLMRPPPPVPLDYSTGSANYSGEDDDTQFHTAHKADGKPN</sequence>
<dbReference type="InterPro" id="IPR047117">
    <property type="entry name" value="PERK1-13-like"/>
</dbReference>
<dbReference type="PROSITE" id="PS50011">
    <property type="entry name" value="PROTEIN_KINASE_DOM"/>
    <property type="match status" value="2"/>
</dbReference>
<feature type="domain" description="Protein kinase" evidence="13">
    <location>
        <begin position="1"/>
        <end position="170"/>
    </location>
</feature>
<dbReference type="InterPro" id="IPR000719">
    <property type="entry name" value="Prot_kinase_dom"/>
</dbReference>
<evidence type="ECO:0000256" key="11">
    <source>
        <dbReference type="PROSITE-ProRule" id="PRU10141"/>
    </source>
</evidence>
<keyword evidence="10" id="KW-0472">Membrane</keyword>
<feature type="binding site" evidence="11">
    <location>
        <position position="357"/>
    </location>
    <ligand>
        <name>ATP</name>
        <dbReference type="ChEBI" id="CHEBI:30616"/>
    </ligand>
</feature>
<dbReference type="Gene3D" id="3.30.200.20">
    <property type="entry name" value="Phosphorylase Kinase, domain 1"/>
    <property type="match status" value="1"/>
</dbReference>
<dbReference type="PANTHER" id="PTHR47982:SF44">
    <property type="entry name" value="PROLINE-RICH RECEPTOR-LIKE PROTEIN KINASE PERK13-RELATED"/>
    <property type="match status" value="1"/>
</dbReference>
<proteinExistence type="predicted"/>
<dbReference type="SUPFAM" id="SSF56112">
    <property type="entry name" value="Protein kinase-like (PK-like)"/>
    <property type="match status" value="2"/>
</dbReference>
<feature type="region of interest" description="Disordered" evidence="12">
    <location>
        <begin position="674"/>
        <end position="725"/>
    </location>
</feature>
<reference evidence="14" key="1">
    <citation type="submission" date="2024-03" db="EMBL/GenBank/DDBJ databases">
        <authorList>
            <consortium name="ELIXIR-Norway"/>
            <consortium name="Elixir Norway"/>
        </authorList>
    </citation>
    <scope>NUCLEOTIDE SEQUENCE</scope>
</reference>
<dbReference type="PROSITE" id="PS00107">
    <property type="entry name" value="PROTEIN_KINASE_ATP"/>
    <property type="match status" value="1"/>
</dbReference>
<evidence type="ECO:0000256" key="8">
    <source>
        <dbReference type="ARBA" id="ARBA00022840"/>
    </source>
</evidence>
<protein>
    <recommendedName>
        <fullName evidence="2">non-specific serine/threonine protein kinase</fullName>
        <ecNumber evidence="2">2.7.11.1</ecNumber>
    </recommendedName>
</protein>
<keyword evidence="8 11" id="KW-0067">ATP-binding</keyword>
<keyword evidence="6 11" id="KW-0547">Nucleotide-binding</keyword>
<evidence type="ECO:0000256" key="1">
    <source>
        <dbReference type="ARBA" id="ARBA00004162"/>
    </source>
</evidence>
<dbReference type="InterPro" id="IPR001245">
    <property type="entry name" value="Ser-Thr/Tyr_kinase_cat_dom"/>
</dbReference>
<evidence type="ECO:0000256" key="4">
    <source>
        <dbReference type="ARBA" id="ARBA00022679"/>
    </source>
</evidence>
<dbReference type="InterPro" id="IPR008271">
    <property type="entry name" value="Ser/Thr_kinase_AS"/>
</dbReference>
<evidence type="ECO:0000256" key="12">
    <source>
        <dbReference type="SAM" id="MobiDB-lite"/>
    </source>
</evidence>
<evidence type="ECO:0000256" key="9">
    <source>
        <dbReference type="ARBA" id="ARBA00022989"/>
    </source>
</evidence>
<feature type="domain" description="Protein kinase" evidence="13">
    <location>
        <begin position="329"/>
        <end position="616"/>
    </location>
</feature>
<dbReference type="InterPro" id="IPR011009">
    <property type="entry name" value="Kinase-like_dom_sf"/>
</dbReference>
<evidence type="ECO:0000256" key="10">
    <source>
        <dbReference type="ARBA" id="ARBA00023136"/>
    </source>
</evidence>
<evidence type="ECO:0000256" key="2">
    <source>
        <dbReference type="ARBA" id="ARBA00012513"/>
    </source>
</evidence>
<accession>A0ABP1C2Q0</accession>